<sequence length="720" mass="83527">MECQKTVRNFKYLFSFIILFILAVESSPPEICRPVNESVNSNPESPKNQPKRLRTIPKTENKPGDYEPQCKIPKYDDNKYSNDIEKHKHIKTIVKNYDFITSLFAQEKGETYKEYEKTLLNEILTKVTDSFKGMTPEESYPFIFFTINTSYENMAEFRKDMIEALFYIEENMKNVSSLFFEQFAQVLDSVSILRILDEIEDKQSETKNTAPIDLDDLNWDVDTDDEIELLRQISKSTNNPESNDNIEKYVNIKDNTNNNDDKLKPKIDTPNSESKDNVNKPLIDNYGSEKEESNNLNAGESGSNSSNNGLNIVFYWNQHLNRVPTLYKPADFGELGSVSEGFKSFARFIKEGFIPSVLPLRSKLAQAMTAAVIIMQEYGIVDLLIERCRIQPMQNKFLMNTLFEANIKKNLYVKDTRILKRLRLDKLFVLNEFKKMNGKEYTGFTGENEELIDAAITFSSKLFPRIDLKPSECATQDTQKKQCSNIVGGHEYCVVEEDEMENSDLKDVLKKGKIDVLIYSRDFDKSMSFDSFYSKEFYHRLLLVATELIRRKYCIFDSREIIIEYKRSINPMEDLINKKGHMTGLNFMVQDTYPSRLLFGSQTVKLGVPLLSHNSFVVVNKKFKVRNLDDWYHYINRKDHESKVILTNFSEGCFLFSNALDFNILLNPLNGATEVLNAMDKHNPVAGVFWGIYPPESGHLKYDFIQFPYNIKQGPRFREH</sequence>
<accession>Q4UDN4</accession>
<dbReference type="GeneID" id="3862418"/>
<dbReference type="VEuPathDB" id="PiroplasmaDB:TA11755"/>
<evidence type="ECO:0000256" key="1">
    <source>
        <dbReference type="SAM" id="MobiDB-lite"/>
    </source>
</evidence>
<gene>
    <name evidence="3" type="ORF">TA11755</name>
</gene>
<keyword evidence="2" id="KW-0732">Signal</keyword>
<feature type="compositionally biased region" description="Polar residues" evidence="1">
    <location>
        <begin position="37"/>
        <end position="48"/>
    </location>
</feature>
<organism evidence="3 4">
    <name type="scientific">Theileria annulata</name>
    <dbReference type="NCBI Taxonomy" id="5874"/>
    <lineage>
        <taxon>Eukaryota</taxon>
        <taxon>Sar</taxon>
        <taxon>Alveolata</taxon>
        <taxon>Apicomplexa</taxon>
        <taxon>Aconoidasida</taxon>
        <taxon>Piroplasmida</taxon>
        <taxon>Theileriidae</taxon>
        <taxon>Theileria</taxon>
    </lineage>
</organism>
<dbReference type="OMA" id="KKGHMTG"/>
<dbReference type="EMBL" id="CR940348">
    <property type="protein sequence ID" value="CAI74805.1"/>
    <property type="molecule type" value="Genomic_DNA"/>
</dbReference>
<dbReference type="InParanoid" id="Q4UDN4"/>
<evidence type="ECO:0000313" key="4">
    <source>
        <dbReference type="Proteomes" id="UP000001950"/>
    </source>
</evidence>
<evidence type="ECO:0000256" key="2">
    <source>
        <dbReference type="SAM" id="SignalP"/>
    </source>
</evidence>
<feature type="chain" id="PRO_5004244402" evidence="2">
    <location>
        <begin position="27"/>
        <end position="720"/>
    </location>
</feature>
<feature type="region of interest" description="Disordered" evidence="1">
    <location>
        <begin position="233"/>
        <end position="304"/>
    </location>
</feature>
<feature type="compositionally biased region" description="Basic and acidic residues" evidence="1">
    <location>
        <begin position="259"/>
        <end position="278"/>
    </location>
</feature>
<keyword evidence="4" id="KW-1185">Reference proteome</keyword>
<dbReference type="RefSeq" id="XP_952537.1">
    <property type="nucleotide sequence ID" value="XM_947444.1"/>
</dbReference>
<dbReference type="OrthoDB" id="10440586at2759"/>
<dbReference type="AlphaFoldDB" id="Q4UDN4"/>
<feature type="compositionally biased region" description="Low complexity" evidence="1">
    <location>
        <begin position="294"/>
        <end position="304"/>
    </location>
</feature>
<dbReference type="Proteomes" id="UP000001950">
    <property type="component" value="Chromosome 2"/>
</dbReference>
<feature type="signal peptide" evidence="2">
    <location>
        <begin position="1"/>
        <end position="26"/>
    </location>
</feature>
<evidence type="ECO:0000313" key="3">
    <source>
        <dbReference type="EMBL" id="CAI74805.1"/>
    </source>
</evidence>
<feature type="compositionally biased region" description="Polar residues" evidence="1">
    <location>
        <begin position="233"/>
        <end position="243"/>
    </location>
</feature>
<name>Q4UDN4_THEAN</name>
<dbReference type="eggNOG" id="ENOG502TNA6">
    <property type="taxonomic scope" value="Eukaryota"/>
</dbReference>
<feature type="region of interest" description="Disordered" evidence="1">
    <location>
        <begin position="35"/>
        <end position="66"/>
    </location>
</feature>
<dbReference type="KEGG" id="tan:TA11755"/>
<proteinExistence type="predicted"/>
<reference evidence="3 4" key="1">
    <citation type="journal article" date="2005" name="Science">
        <title>Genome of the host-cell transforming parasite Theileria annulata compared with T. parva.</title>
        <authorList>
            <person name="Pain A."/>
            <person name="Renauld H."/>
            <person name="Berriman M."/>
            <person name="Murphy L."/>
            <person name="Yeats C.A."/>
            <person name="Weir W."/>
            <person name="Kerhornou A."/>
            <person name="Aslett M."/>
            <person name="Bishop R."/>
            <person name="Bouchier C."/>
            <person name="Cochet M."/>
            <person name="Coulson R.M.R."/>
            <person name="Cronin A."/>
            <person name="de Villiers E.P."/>
            <person name="Fraser A."/>
            <person name="Fosker N."/>
            <person name="Gardner M."/>
            <person name="Goble A."/>
            <person name="Griffiths-Jones S."/>
            <person name="Harris D.E."/>
            <person name="Katzer F."/>
            <person name="Larke N."/>
            <person name="Lord A."/>
            <person name="Maser P."/>
            <person name="McKellar S."/>
            <person name="Mooney P."/>
            <person name="Morton F."/>
            <person name="Nene V."/>
            <person name="O'Neil S."/>
            <person name="Price C."/>
            <person name="Quail M.A."/>
            <person name="Rabbinowitsch E."/>
            <person name="Rawlings N.D."/>
            <person name="Rutter S."/>
            <person name="Saunders D."/>
            <person name="Seeger K."/>
            <person name="Shah T."/>
            <person name="Squares R."/>
            <person name="Squares S."/>
            <person name="Tivey A."/>
            <person name="Walker A.R."/>
            <person name="Woodward J."/>
            <person name="Dobbelaere D.A.E."/>
            <person name="Langsley G."/>
            <person name="Rajandream M.A."/>
            <person name="McKeever D."/>
            <person name="Shiels B."/>
            <person name="Tait A."/>
            <person name="Barrell B.G."/>
            <person name="Hall N."/>
        </authorList>
    </citation>
    <scope>NUCLEOTIDE SEQUENCE [LARGE SCALE GENOMIC DNA]</scope>
    <source>
        <strain evidence="4">Ankara</strain>
    </source>
</reference>
<protein>
    <submittedName>
        <fullName evidence="3">Uncharacterized protein</fullName>
    </submittedName>
</protein>